<dbReference type="SUPFAM" id="SSF51735">
    <property type="entry name" value="NAD(P)-binding Rossmann-fold domains"/>
    <property type="match status" value="1"/>
</dbReference>
<feature type="domain" description="RmlD-like substrate binding" evidence="1">
    <location>
        <begin position="5"/>
        <end position="260"/>
    </location>
</feature>
<evidence type="ECO:0000313" key="3">
    <source>
        <dbReference type="Proteomes" id="UP001165962"/>
    </source>
</evidence>
<evidence type="ECO:0000313" key="2">
    <source>
        <dbReference type="EMBL" id="NHN31428.1"/>
    </source>
</evidence>
<evidence type="ECO:0000259" key="1">
    <source>
        <dbReference type="Pfam" id="PF04321"/>
    </source>
</evidence>
<dbReference type="RefSeq" id="WP_166151429.1">
    <property type="nucleotide sequence ID" value="NZ_JAAOIW010000005.1"/>
</dbReference>
<dbReference type="Proteomes" id="UP001165962">
    <property type="component" value="Unassembled WGS sequence"/>
</dbReference>
<comment type="caution">
    <text evidence="2">The sequence shown here is derived from an EMBL/GenBank/DDBJ whole genome shotgun (WGS) entry which is preliminary data.</text>
</comment>
<dbReference type="EMBL" id="JAAOIW010000005">
    <property type="protein sequence ID" value="NHN31428.1"/>
    <property type="molecule type" value="Genomic_DNA"/>
</dbReference>
<name>A0ABX0J738_9BACL</name>
<organism evidence="2 3">
    <name type="scientific">Paenibacillus agricola</name>
    <dbReference type="NCBI Taxonomy" id="2716264"/>
    <lineage>
        <taxon>Bacteria</taxon>
        <taxon>Bacillati</taxon>
        <taxon>Bacillota</taxon>
        <taxon>Bacilli</taxon>
        <taxon>Bacillales</taxon>
        <taxon>Paenibacillaceae</taxon>
        <taxon>Paenibacillus</taxon>
    </lineage>
</organism>
<dbReference type="Pfam" id="PF04321">
    <property type="entry name" value="RmlD_sub_bind"/>
    <property type="match status" value="1"/>
</dbReference>
<dbReference type="Gene3D" id="3.40.50.720">
    <property type="entry name" value="NAD(P)-binding Rossmann-like Domain"/>
    <property type="match status" value="1"/>
</dbReference>
<dbReference type="PROSITE" id="PS51257">
    <property type="entry name" value="PROKAR_LIPOPROTEIN"/>
    <property type="match status" value="1"/>
</dbReference>
<gene>
    <name evidence="2" type="ORF">G9U52_16445</name>
</gene>
<dbReference type="InterPro" id="IPR050177">
    <property type="entry name" value="Lipid_A_modif_metabolic_enz"/>
</dbReference>
<accession>A0ABX0J738</accession>
<dbReference type="PANTHER" id="PTHR43245">
    <property type="entry name" value="BIFUNCTIONAL POLYMYXIN RESISTANCE PROTEIN ARNA"/>
    <property type="match status" value="1"/>
</dbReference>
<dbReference type="InterPro" id="IPR036291">
    <property type="entry name" value="NAD(P)-bd_dom_sf"/>
</dbReference>
<reference evidence="2" key="1">
    <citation type="submission" date="2020-03" db="EMBL/GenBank/DDBJ databases">
        <title>Draft sequencing of Paenibacilllus sp. S3N08.</title>
        <authorList>
            <person name="Kim D.-U."/>
        </authorList>
    </citation>
    <scope>NUCLEOTIDE SEQUENCE</scope>
    <source>
        <strain evidence="2">S3N08</strain>
    </source>
</reference>
<proteinExistence type="predicted"/>
<protein>
    <submittedName>
        <fullName evidence="2">NAD-dependent epimerase/dehydratase family protein</fullName>
    </submittedName>
</protein>
<dbReference type="InterPro" id="IPR029903">
    <property type="entry name" value="RmlD-like-bd"/>
</dbReference>
<sequence length="306" mass="34092">MGKQALVIGGTGFLGCAIVEELIKGGWEVSSLGRGNKPNHSKKAEFIQADRSIPGAMESALNNRKFDLVVDCAAYNQMDAEHALNCFRDRAAHYILISTDYVYAAIHGTRYPITEQHPTQEELTYSSGKLDCEKLLLDAWHEYGFPVTVLRPPHILGAGRSLGCDQAQGRDAGLLHKIRQGEGLVLVAEGQMLIQPVWNREIGACIVHIAGQGASFGEIFHCTGPDAVTAEDYYRIIADYLSVPLVFESMSRAALIQEKPNVKHHTRHRLYDTSLLQKKTGYIPQYKLQTAIHETIEWMEQQLFSQ</sequence>
<keyword evidence="3" id="KW-1185">Reference proteome</keyword>